<keyword evidence="5 6" id="KW-0342">GTP-binding</keyword>
<dbReference type="EC" id="3.6.-.-" evidence="6"/>
<dbReference type="GO" id="GO:0046872">
    <property type="term" value="F:metal ion binding"/>
    <property type="evidence" value="ECO:0007669"/>
    <property type="project" value="UniProtKB-KW"/>
</dbReference>
<feature type="binding site" evidence="6">
    <location>
        <position position="21"/>
    </location>
    <ligand>
        <name>(6S)-5-formyl-5,6,7,8-tetrahydrofolate</name>
        <dbReference type="ChEBI" id="CHEBI:57457"/>
    </ligand>
</feature>
<dbReference type="InterPro" id="IPR025867">
    <property type="entry name" value="MnmE_helical"/>
</dbReference>
<dbReference type="AlphaFoldDB" id="A0A9D1SSI5"/>
<name>A0A9D1SSI5_9FIRM</name>
<dbReference type="NCBIfam" id="TIGR00231">
    <property type="entry name" value="small_GTP"/>
    <property type="match status" value="1"/>
</dbReference>
<dbReference type="Pfam" id="PF10396">
    <property type="entry name" value="TrmE_N"/>
    <property type="match status" value="1"/>
</dbReference>
<dbReference type="CDD" id="cd14858">
    <property type="entry name" value="TrmE_N"/>
    <property type="match status" value="1"/>
</dbReference>
<keyword evidence="3 6" id="KW-0547">Nucleotide-binding</keyword>
<feature type="domain" description="TrmE-type G" evidence="8">
    <location>
        <begin position="212"/>
        <end position="364"/>
    </location>
</feature>
<evidence type="ECO:0000256" key="6">
    <source>
        <dbReference type="HAMAP-Rule" id="MF_00379"/>
    </source>
</evidence>
<evidence type="ECO:0000256" key="5">
    <source>
        <dbReference type="ARBA" id="ARBA00023134"/>
    </source>
</evidence>
<sequence length="437" mass="45915">MREDTIFAPASAVGGAVAVIRISGPDAARVARLLSADVTKTPRELRFVRVRDGAETVDDGMAVYLPAPRTYTGEPMAEIHCHGGSCTVQRVLALLSGCGFRPAEAGEFTRRAFVNGKMDLSQAEAVMDVVNAAAQQSLRAAVAQLNGSVSRAVGEVESLLLDALSGIDAALDYPDEAEADAYAALPEQLKAAQERIARLLAEGRRGRVLRDGLRVVLLGRPNVGKSSLLNALLGSERAIVTGQAGTTRDVLDERTVFDGVPVRLFDTAGIREAQDEAERIGVSRAREALARADVLLVVLDGAAPLAAEDAALLAETAGRPRILVRNKCDLPAADMELPEAALPVSARTGAGLDALRTAILALAAPQQDAGDPCVTNERHLRALDCALASIRAAQAAAELDCAATDLRAALRHLGAITGTDVDERVIDRIFANFCVGK</sequence>
<dbReference type="InterPro" id="IPR027417">
    <property type="entry name" value="P-loop_NTPase"/>
</dbReference>
<dbReference type="Proteomes" id="UP000824128">
    <property type="component" value="Unassembled WGS sequence"/>
</dbReference>
<evidence type="ECO:0000256" key="4">
    <source>
        <dbReference type="ARBA" id="ARBA00022958"/>
    </source>
</evidence>
<feature type="binding site" evidence="6">
    <location>
        <begin position="266"/>
        <end position="269"/>
    </location>
    <ligand>
        <name>GTP</name>
        <dbReference type="ChEBI" id="CHEBI:37565"/>
    </ligand>
</feature>
<dbReference type="SUPFAM" id="SSF52540">
    <property type="entry name" value="P-loop containing nucleoside triphosphate hydrolases"/>
    <property type="match status" value="1"/>
</dbReference>
<proteinExistence type="inferred from homology"/>
<evidence type="ECO:0000256" key="1">
    <source>
        <dbReference type="ARBA" id="ARBA00011043"/>
    </source>
</evidence>
<dbReference type="InterPro" id="IPR031168">
    <property type="entry name" value="G_TrmE"/>
</dbReference>
<evidence type="ECO:0000256" key="3">
    <source>
        <dbReference type="ARBA" id="ARBA00022741"/>
    </source>
</evidence>
<dbReference type="NCBIfam" id="NF003661">
    <property type="entry name" value="PRK05291.1-3"/>
    <property type="match status" value="1"/>
</dbReference>
<evidence type="ECO:0000313" key="10">
    <source>
        <dbReference type="Proteomes" id="UP000824128"/>
    </source>
</evidence>
<dbReference type="InterPro" id="IPR027368">
    <property type="entry name" value="MnmE_dom2"/>
</dbReference>
<evidence type="ECO:0000256" key="2">
    <source>
        <dbReference type="ARBA" id="ARBA00022694"/>
    </source>
</evidence>
<comment type="similarity">
    <text evidence="1 6 7">Belongs to the TRAFAC class TrmE-Era-EngA-EngB-Septin-like GTPase superfamily. TrmE GTPase family.</text>
</comment>
<dbReference type="Gene3D" id="1.20.120.430">
    <property type="entry name" value="tRNA modification GTPase MnmE domain 2"/>
    <property type="match status" value="1"/>
</dbReference>
<dbReference type="PANTHER" id="PTHR42714:SF2">
    <property type="entry name" value="TRNA MODIFICATION GTPASE GTPBP3, MITOCHONDRIAL"/>
    <property type="match status" value="1"/>
</dbReference>
<dbReference type="GO" id="GO:0005829">
    <property type="term" value="C:cytosol"/>
    <property type="evidence" value="ECO:0007669"/>
    <property type="project" value="TreeGrafter"/>
</dbReference>
<feature type="binding site" evidence="6">
    <location>
        <position position="117"/>
    </location>
    <ligand>
        <name>(6S)-5-formyl-5,6,7,8-tetrahydrofolate</name>
        <dbReference type="ChEBI" id="CHEBI:57457"/>
    </ligand>
</feature>
<gene>
    <name evidence="6 9" type="primary">mnmE</name>
    <name evidence="6" type="synonym">trmE</name>
    <name evidence="9" type="ORF">IAD24_00325</name>
</gene>
<dbReference type="InterPro" id="IPR018948">
    <property type="entry name" value="GTP-bd_TrmE_N"/>
</dbReference>
<comment type="caution">
    <text evidence="9">The sequence shown here is derived from an EMBL/GenBank/DDBJ whole genome shotgun (WGS) entry which is preliminary data.</text>
</comment>
<comment type="caution">
    <text evidence="6">Lacks conserved residue(s) required for the propagation of feature annotation.</text>
</comment>
<dbReference type="EMBL" id="DVNZ01000012">
    <property type="protein sequence ID" value="HIU93579.1"/>
    <property type="molecule type" value="Genomic_DNA"/>
</dbReference>
<reference evidence="9" key="1">
    <citation type="submission" date="2020-10" db="EMBL/GenBank/DDBJ databases">
        <authorList>
            <person name="Gilroy R."/>
        </authorList>
    </citation>
    <scope>NUCLEOTIDE SEQUENCE</scope>
    <source>
        <strain evidence="9">ChiGjej2B2-16831</strain>
    </source>
</reference>
<dbReference type="GO" id="GO:0002098">
    <property type="term" value="P:tRNA wobble uridine modification"/>
    <property type="evidence" value="ECO:0007669"/>
    <property type="project" value="TreeGrafter"/>
</dbReference>
<dbReference type="Gene3D" id="3.30.1360.120">
    <property type="entry name" value="Probable tRNA modification gtpase trme, domain 1"/>
    <property type="match status" value="1"/>
</dbReference>
<feature type="binding site" evidence="6">
    <location>
        <begin position="241"/>
        <end position="247"/>
    </location>
    <ligand>
        <name>GTP</name>
        <dbReference type="ChEBI" id="CHEBI:37565"/>
    </ligand>
</feature>
<dbReference type="InterPro" id="IPR006073">
    <property type="entry name" value="GTP-bd"/>
</dbReference>
<organism evidence="9 10">
    <name type="scientific">Candidatus Aphodomorpha intestinavium</name>
    <dbReference type="NCBI Taxonomy" id="2840672"/>
    <lineage>
        <taxon>Bacteria</taxon>
        <taxon>Bacillati</taxon>
        <taxon>Bacillota</taxon>
        <taxon>Clostridia</taxon>
        <taxon>Eubacteriales</taxon>
        <taxon>Candidatus Aphodomorpha</taxon>
    </lineage>
</organism>
<feature type="binding site" evidence="6">
    <location>
        <begin position="345"/>
        <end position="347"/>
    </location>
    <ligand>
        <name>GTP</name>
        <dbReference type="ChEBI" id="CHEBI:37565"/>
    </ligand>
</feature>
<keyword evidence="6" id="KW-0460">Magnesium</keyword>
<dbReference type="GO" id="GO:0030488">
    <property type="term" value="P:tRNA methylation"/>
    <property type="evidence" value="ECO:0007669"/>
    <property type="project" value="TreeGrafter"/>
</dbReference>
<dbReference type="GO" id="GO:0003924">
    <property type="term" value="F:GTPase activity"/>
    <property type="evidence" value="ECO:0007669"/>
    <property type="project" value="UniProtKB-UniRule"/>
</dbReference>
<feature type="binding site" evidence="6">
    <location>
        <position position="226"/>
    </location>
    <ligand>
        <name>Mg(2+)</name>
        <dbReference type="ChEBI" id="CHEBI:18420"/>
    </ligand>
</feature>
<accession>A0A9D1SSI5</accession>
<feature type="binding site" evidence="6">
    <location>
        <position position="78"/>
    </location>
    <ligand>
        <name>(6S)-5-formyl-5,6,7,8-tetrahydrofolate</name>
        <dbReference type="ChEBI" id="CHEBI:57457"/>
    </ligand>
</feature>
<dbReference type="GO" id="GO:0005525">
    <property type="term" value="F:GTP binding"/>
    <property type="evidence" value="ECO:0007669"/>
    <property type="project" value="UniProtKB-UniRule"/>
</dbReference>
<keyword evidence="6" id="KW-0479">Metal-binding</keyword>
<feature type="binding site" evidence="6">
    <location>
        <position position="247"/>
    </location>
    <ligand>
        <name>Mg(2+)</name>
        <dbReference type="ChEBI" id="CHEBI:18420"/>
    </ligand>
</feature>
<dbReference type="CDD" id="cd04164">
    <property type="entry name" value="trmE"/>
    <property type="match status" value="1"/>
</dbReference>
<comment type="cofactor">
    <cofactor evidence="6">
        <name>K(+)</name>
        <dbReference type="ChEBI" id="CHEBI:29103"/>
    </cofactor>
    <text evidence="6">Binds 1 potassium ion per subunit.</text>
</comment>
<dbReference type="NCBIfam" id="TIGR00450">
    <property type="entry name" value="mnmE_trmE_thdF"/>
    <property type="match status" value="1"/>
</dbReference>
<feature type="binding site" evidence="6">
    <location>
        <begin position="222"/>
        <end position="227"/>
    </location>
    <ligand>
        <name>GTP</name>
        <dbReference type="ChEBI" id="CHEBI:37565"/>
    </ligand>
</feature>
<keyword evidence="6" id="KW-0963">Cytoplasm</keyword>
<comment type="subunit">
    <text evidence="6">Homodimer. Heterotetramer of two MnmE and two MnmG subunits.</text>
</comment>
<dbReference type="InterPro" id="IPR027266">
    <property type="entry name" value="TrmE/GcvT-like"/>
</dbReference>
<evidence type="ECO:0000256" key="7">
    <source>
        <dbReference type="RuleBase" id="RU003313"/>
    </source>
</evidence>
<feature type="binding site" evidence="6">
    <location>
        <position position="437"/>
    </location>
    <ligand>
        <name>(6S)-5-formyl-5,6,7,8-tetrahydrofolate</name>
        <dbReference type="ChEBI" id="CHEBI:57457"/>
    </ligand>
</feature>
<protein>
    <recommendedName>
        <fullName evidence="6">tRNA modification GTPase MnmE</fullName>
        <ecNumber evidence="6">3.6.-.-</ecNumber>
    </recommendedName>
</protein>
<dbReference type="Pfam" id="PF12631">
    <property type="entry name" value="MnmE_helical"/>
    <property type="match status" value="1"/>
</dbReference>
<evidence type="ECO:0000259" key="8">
    <source>
        <dbReference type="PROSITE" id="PS51709"/>
    </source>
</evidence>
<dbReference type="PROSITE" id="PS51709">
    <property type="entry name" value="G_TRME"/>
    <property type="match status" value="1"/>
</dbReference>
<dbReference type="PRINTS" id="PR00326">
    <property type="entry name" value="GTP1OBG"/>
</dbReference>
<evidence type="ECO:0000313" key="9">
    <source>
        <dbReference type="EMBL" id="HIU93579.1"/>
    </source>
</evidence>
<dbReference type="PANTHER" id="PTHR42714">
    <property type="entry name" value="TRNA MODIFICATION GTPASE GTPBP3"/>
    <property type="match status" value="1"/>
</dbReference>
<dbReference type="HAMAP" id="MF_00379">
    <property type="entry name" value="GTPase_MnmE"/>
    <property type="match status" value="1"/>
</dbReference>
<dbReference type="InterPro" id="IPR004520">
    <property type="entry name" value="GTPase_MnmE"/>
</dbReference>
<keyword evidence="2 6" id="KW-0819">tRNA processing</keyword>
<reference evidence="9" key="2">
    <citation type="journal article" date="2021" name="PeerJ">
        <title>Extensive microbial diversity within the chicken gut microbiome revealed by metagenomics and culture.</title>
        <authorList>
            <person name="Gilroy R."/>
            <person name="Ravi A."/>
            <person name="Getino M."/>
            <person name="Pursley I."/>
            <person name="Horton D.L."/>
            <person name="Alikhan N.F."/>
            <person name="Baker D."/>
            <person name="Gharbi K."/>
            <person name="Hall N."/>
            <person name="Watson M."/>
            <person name="Adriaenssens E.M."/>
            <person name="Foster-Nyarko E."/>
            <person name="Jarju S."/>
            <person name="Secka A."/>
            <person name="Antonio M."/>
            <person name="Oren A."/>
            <person name="Chaudhuri R.R."/>
            <person name="La Ragione R."/>
            <person name="Hildebrand F."/>
            <person name="Pallen M.J."/>
        </authorList>
    </citation>
    <scope>NUCLEOTIDE SEQUENCE</scope>
    <source>
        <strain evidence="9">ChiGjej2B2-16831</strain>
    </source>
</reference>
<keyword evidence="6" id="KW-0378">Hydrolase</keyword>
<comment type="subcellular location">
    <subcellularLocation>
        <location evidence="6">Cytoplasm</location>
    </subcellularLocation>
</comment>
<dbReference type="Gene3D" id="3.40.50.300">
    <property type="entry name" value="P-loop containing nucleotide triphosphate hydrolases"/>
    <property type="match status" value="1"/>
</dbReference>
<keyword evidence="4 6" id="KW-0630">Potassium</keyword>
<comment type="function">
    <text evidence="6">Exhibits a very high intrinsic GTPase hydrolysis rate. Involved in the addition of a carboxymethylaminomethyl (cmnm) group at the wobble position (U34) of certain tRNAs, forming tRNA-cmnm(5)s(2)U34.</text>
</comment>
<dbReference type="Pfam" id="PF01926">
    <property type="entry name" value="MMR_HSR1"/>
    <property type="match status" value="1"/>
</dbReference>
<dbReference type="InterPro" id="IPR005225">
    <property type="entry name" value="Small_GTP-bd"/>
</dbReference>